<accession>A0AAU6TCA7</accession>
<dbReference type="AlphaFoldDB" id="A0AAU6TCA7"/>
<feature type="domain" description="Glycosyltransferase 2-like" evidence="1">
    <location>
        <begin position="42"/>
        <end position="103"/>
    </location>
</feature>
<dbReference type="InterPro" id="IPR036291">
    <property type="entry name" value="NAD(P)-bd_dom_sf"/>
</dbReference>
<name>A0AAU6TCA7_9GAMM</name>
<dbReference type="RefSeq" id="WP_354688938.1">
    <property type="nucleotide sequence ID" value="NZ_CP095328.1"/>
</dbReference>
<organism evidence="2">
    <name type="scientific">Aeromonas sp. 19NY04SH05-1</name>
    <dbReference type="NCBI Taxonomy" id="2920537"/>
    <lineage>
        <taxon>Bacteria</taxon>
        <taxon>Pseudomonadati</taxon>
        <taxon>Pseudomonadota</taxon>
        <taxon>Gammaproteobacteria</taxon>
        <taxon>Aeromonadales</taxon>
        <taxon>Aeromonadaceae</taxon>
        <taxon>Aeromonas</taxon>
    </lineage>
</organism>
<reference evidence="2" key="1">
    <citation type="submission" date="2022-03" db="EMBL/GenBank/DDBJ databases">
        <title>Sea Food Isolates.</title>
        <authorList>
            <person name="Li C."/>
        </authorList>
    </citation>
    <scope>NUCLEOTIDE SEQUENCE</scope>
    <source>
        <strain evidence="2">19NY04SH05-1</strain>
    </source>
</reference>
<dbReference type="CDD" id="cd00761">
    <property type="entry name" value="Glyco_tranf_GTA_type"/>
    <property type="match status" value="1"/>
</dbReference>
<evidence type="ECO:0000313" key="2">
    <source>
        <dbReference type="EMBL" id="XAG42646.1"/>
    </source>
</evidence>
<keyword evidence="2" id="KW-0328">Glycosyltransferase</keyword>
<dbReference type="SUPFAM" id="SSF53448">
    <property type="entry name" value="Nucleotide-diphospho-sugar transferases"/>
    <property type="match status" value="1"/>
</dbReference>
<keyword evidence="2" id="KW-0808">Transferase</keyword>
<dbReference type="InterPro" id="IPR001173">
    <property type="entry name" value="Glyco_trans_2-like"/>
</dbReference>
<dbReference type="SUPFAM" id="SSF51735">
    <property type="entry name" value="NAD(P)-binding Rossmann-fold domains"/>
    <property type="match status" value="1"/>
</dbReference>
<sequence length="222" mass="25248">MILLTGATGFVGNAVLKQLIQQPEVAIRTYGRRLPVGVNADRVANARNVGIQSAKGKYIAFLDSDDLWESNKLEKQISLLEQGYAVVCGNYSTFLSDDIDRPVAVRVSPMEFSYKDMLNSNRIGNLTGIYNRELLGTFYQERCGHEDYLMWLAIMKVAKKAACVQDIVARYRLSSNSLSANKLTAAKWQWHIYRHKLLLSLPDSLYHWLSYVVIALKKRIRE</sequence>
<dbReference type="Pfam" id="PF00535">
    <property type="entry name" value="Glycos_transf_2"/>
    <property type="match status" value="1"/>
</dbReference>
<dbReference type="EMBL" id="CP095328">
    <property type="protein sequence ID" value="XAG42646.1"/>
    <property type="molecule type" value="Genomic_DNA"/>
</dbReference>
<evidence type="ECO:0000259" key="1">
    <source>
        <dbReference type="Pfam" id="PF00535"/>
    </source>
</evidence>
<dbReference type="InterPro" id="IPR029044">
    <property type="entry name" value="Nucleotide-diphossugar_trans"/>
</dbReference>
<dbReference type="PANTHER" id="PTHR22916">
    <property type="entry name" value="GLYCOSYLTRANSFERASE"/>
    <property type="match status" value="1"/>
</dbReference>
<proteinExistence type="predicted"/>
<dbReference type="Gene3D" id="3.90.550.10">
    <property type="entry name" value="Spore Coat Polysaccharide Biosynthesis Protein SpsA, Chain A"/>
    <property type="match status" value="1"/>
</dbReference>
<dbReference type="PANTHER" id="PTHR22916:SF3">
    <property type="entry name" value="UDP-GLCNAC:BETAGAL BETA-1,3-N-ACETYLGLUCOSAMINYLTRANSFERASE-LIKE PROTEIN 1"/>
    <property type="match status" value="1"/>
</dbReference>
<dbReference type="GO" id="GO:0016758">
    <property type="term" value="F:hexosyltransferase activity"/>
    <property type="evidence" value="ECO:0007669"/>
    <property type="project" value="UniProtKB-ARBA"/>
</dbReference>
<gene>
    <name evidence="2" type="ORF">MRK42_06595</name>
</gene>
<dbReference type="EC" id="2.4.-.-" evidence="2"/>
<protein>
    <submittedName>
        <fullName evidence="2">Glycosyltransferase</fullName>
        <ecNumber evidence="2">2.4.-.-</ecNumber>
    </submittedName>
</protein>